<proteinExistence type="predicted"/>
<reference evidence="1 2" key="1">
    <citation type="submission" date="2022-08" db="EMBL/GenBank/DDBJ databases">
        <title>Bacterial and archaeal communities from various locations to study Microbial Dark Matter (Phase II).</title>
        <authorList>
            <person name="Stepanauskas R."/>
        </authorList>
    </citation>
    <scope>NUCLEOTIDE SEQUENCE [LARGE SCALE GENOMIC DNA]</scope>
    <source>
        <strain evidence="1 2">PD1</strain>
    </source>
</reference>
<comment type="caution">
    <text evidence="1">The sequence shown here is derived from an EMBL/GenBank/DDBJ whole genome shotgun (WGS) entry which is preliminary data.</text>
</comment>
<evidence type="ECO:0000313" key="1">
    <source>
        <dbReference type="EMBL" id="MCS3921283.1"/>
    </source>
</evidence>
<organism evidence="1 2">
    <name type="scientific">Candidatus Fervidibacter sacchari</name>
    <dbReference type="NCBI Taxonomy" id="1448929"/>
    <lineage>
        <taxon>Bacteria</taxon>
        <taxon>Candidatus Fervidibacterota</taxon>
        <taxon>Candidatus Fervidibacter</taxon>
    </lineage>
</organism>
<accession>A0ABT2EWI4</accession>
<keyword evidence="2" id="KW-1185">Reference proteome</keyword>
<dbReference type="EMBL" id="JANUCP010000012">
    <property type="protein sequence ID" value="MCS3921283.1"/>
    <property type="molecule type" value="Genomic_DNA"/>
</dbReference>
<name>A0ABT2EWI4_9BACT</name>
<dbReference type="Proteomes" id="UP001204798">
    <property type="component" value="Unassembled WGS sequence"/>
</dbReference>
<sequence>MRQIKGSLSEKLLADFGGGNNHAHHFLFLRPSLLK</sequence>
<evidence type="ECO:0000313" key="2">
    <source>
        <dbReference type="Proteomes" id="UP001204798"/>
    </source>
</evidence>
<gene>
    <name evidence="1" type="ORF">M2350_003732</name>
</gene>
<protein>
    <submittedName>
        <fullName evidence="1">Uncharacterized protein</fullName>
    </submittedName>
</protein>